<keyword evidence="9" id="KW-1185">Reference proteome</keyword>
<dbReference type="InterPro" id="IPR038766">
    <property type="entry name" value="Membrane_comp_ABC_pdt"/>
</dbReference>
<evidence type="ECO:0000259" key="7">
    <source>
        <dbReference type="Pfam" id="PF02687"/>
    </source>
</evidence>
<dbReference type="PANTHER" id="PTHR30287:SF1">
    <property type="entry name" value="INNER MEMBRANE PROTEIN"/>
    <property type="match status" value="1"/>
</dbReference>
<feature type="transmembrane region" description="Helical" evidence="6">
    <location>
        <begin position="1659"/>
        <end position="1690"/>
    </location>
</feature>
<feature type="transmembrane region" description="Helical" evidence="6">
    <location>
        <begin position="846"/>
        <end position="869"/>
    </location>
</feature>
<feature type="domain" description="ABC3 transporter permease C-terminal" evidence="7">
    <location>
        <begin position="679"/>
        <end position="798"/>
    </location>
</feature>
<dbReference type="RefSeq" id="WP_020834157.1">
    <property type="nucleotide sequence ID" value="NC_021846.1"/>
</dbReference>
<dbReference type="Proteomes" id="UP000014984">
    <property type="component" value="Chromosome"/>
</dbReference>
<evidence type="ECO:0000313" key="9">
    <source>
        <dbReference type="Proteomes" id="UP000014984"/>
    </source>
</evidence>
<name>S5MB68_9MOLU</name>
<gene>
    <name evidence="8" type="ORF">STAIW_v1c03600</name>
</gene>
<feature type="transmembrane region" description="Helical" evidence="6">
    <location>
        <begin position="1696"/>
        <end position="1722"/>
    </location>
</feature>
<dbReference type="Pfam" id="PF02687">
    <property type="entry name" value="FtsX"/>
    <property type="match status" value="2"/>
</dbReference>
<feature type="transmembrane region" description="Helical" evidence="6">
    <location>
        <begin position="767"/>
        <end position="796"/>
    </location>
</feature>
<feature type="transmembrane region" description="Helical" evidence="6">
    <location>
        <begin position="673"/>
        <end position="697"/>
    </location>
</feature>
<keyword evidence="2" id="KW-1003">Cell membrane</keyword>
<keyword evidence="5 6" id="KW-0472">Membrane</keyword>
<dbReference type="KEGG" id="stai:STAIW_v1c03600"/>
<evidence type="ECO:0000256" key="2">
    <source>
        <dbReference type="ARBA" id="ARBA00022475"/>
    </source>
</evidence>
<evidence type="ECO:0000256" key="1">
    <source>
        <dbReference type="ARBA" id="ARBA00004651"/>
    </source>
</evidence>
<sequence>MKKATFFLYLKQGIKGVLKFRIQFYVIIILTFLSTLILTISISTSERLNQNYNQTMNKYEKFDYINQKAVGIPSDGKEAVTVTPLIDFINDEFLAVYDSTDLNNPANNKGIEYNFNLSYFNNQYTDYGYKETFLTKAFEDQEVESKLFDMLKNENYYNNIASFIFDSARVYRDHQFIGTPFGDFQKLLIEKSKNYFLDDLFLSDGTSKEYLFTTPFYKLKQKNLISREDFTLEIENYNDRNQYNRYFYFAIDNLAGQLNEMISNYINYFINQSKKEFELQTEITDMEQFFNENWYSKAGFKWIKNGYTDQNKIELATTLFIFLLGRAPINASTLNEKQSAMIVTYSENAQQEINTPWRNRRDMSAEVKNNEILNSKFQLYQFGARGSITQLYGKIATEGDNINKLIDIPKRTINPLFLKHENSTNFIADIGSGSNFSDLTAWKEFDFGSFNRAKAYFLRNEILSQAVDLKYEARAEVVLQDNVSEINYRIINLDNTWKDRITIYDGFMPRNKNEIIINSQFARKNNLKLGSNITIGGGNFTISAFGVDPLSYYPITDLLTPIPNNEKSAIVFADNSVISDQMITFDFSKYATNYAYNILKSSDSQNAQKGVAAFVAHSFSSIKNLLYNYNFLYNKNEIDQNFYDSSKYNENYTSFNNSPLSYNWTLTPKITEVFNIISILFSSLICLITLIAVVVAVKKTIHLNSGEIGILKSMGAKSSEIASSYLSYGVIVMFIVIPIAWIIGSFLQEPVASFFLQFVSGQYNLAIFKYLPFVLGFLIFGVFLAIVSYFTAFLLIRKPTLEILKRKDSQKTILWIRKLKLALTNKSRFSIRFSSELAISSFSKTLLTAATIFFAGFFVSGSLAIPGIVDNFVNSYNRNINYSNNSRNIELIGNAPLAKTSLSPTQEVDEYEENLFNTNNIFGSEIEQISKSVSQIGPSPDSSVIPQILISPENNNQFSTSWTYDKLSSTSSQYDFLVREEAIDEETELNSLISIIASILGNNLSQLVGSGISIADIQKMIEWTVHSNSSELENNFSVRLKKILETSDLLTNGLPQLLVNFINNSSTTEGNWKEQIINIIISQTPSYIKNYVTKSENRLNNFEFGWQVNKYIPGVDNLYTSINIKSQNDKNLPIIGLNSSQSAYNIEKVNSDKIFKSEYQAQLINKVLYGNTLANEDYELISDIYDKETKQLSVPVISNEQTDFNINNNWDLLKDININSKRMVITSTQENIPNDAWMYDDRDWNHYKASNILNENQFLTMSSLQGSKFTYAPIFDYKNGSTEVNDFSKYKYADLKNNSYAFYNLTSTFNKDGSEDLNLEIRPYYQYENIVLFLPKKFQLDFEKIKNLGNSDSSAWWIENLDFIPEKTLNAWKNTDSSLKDENDFFAIRPYSLFFDQRGEYKRENENLSGEALKNIKEAYNNFFARSIREANGPISLSNIDLNWTGISNGNVSKINFKKVGNIEVYGKSLIIADQNLVNLINGFSIDKYTPFNLQYEDFNSQNNSSYTQDGVTINTYEKLNPNTIVNNDKSQWVYGEDEVQKSVRPNMWYTGIYSNAEEPYFITIQASFARNPKIGEDTLNGNTPYKSSIEIESTTFLSQEEALINQISAIVLSIGILFISLLIVIMILTVTLINDLFVNQYKRFMIVMKSLGYSNFEIIYYTFGFVTGFSILTYISGVSLSYVAIYAIVKIINSIIGIIPFGMTWWAPFVATILVFGMYIISITITTRRIRTESPSTLMA</sequence>
<proteinExistence type="predicted"/>
<dbReference type="GO" id="GO:0005886">
    <property type="term" value="C:plasma membrane"/>
    <property type="evidence" value="ECO:0007669"/>
    <property type="project" value="UniProtKB-SubCell"/>
</dbReference>
<evidence type="ECO:0000256" key="4">
    <source>
        <dbReference type="ARBA" id="ARBA00022989"/>
    </source>
</evidence>
<dbReference type="HOGENOM" id="CLU_002981_0_0_14"/>
<feature type="transmembrane region" description="Helical" evidence="6">
    <location>
        <begin position="20"/>
        <end position="42"/>
    </location>
</feature>
<dbReference type="PANTHER" id="PTHR30287">
    <property type="entry name" value="MEMBRANE COMPONENT OF PREDICTED ABC SUPERFAMILY METABOLITE UPTAKE TRANSPORTER"/>
    <property type="match status" value="1"/>
</dbReference>
<evidence type="ECO:0000256" key="3">
    <source>
        <dbReference type="ARBA" id="ARBA00022692"/>
    </source>
</evidence>
<evidence type="ECO:0000256" key="6">
    <source>
        <dbReference type="SAM" id="Phobius"/>
    </source>
</evidence>
<evidence type="ECO:0000313" key="8">
    <source>
        <dbReference type="EMBL" id="AGR41018.1"/>
    </source>
</evidence>
<dbReference type="eggNOG" id="COG0577">
    <property type="taxonomic scope" value="Bacteria"/>
</dbReference>
<feature type="transmembrane region" description="Helical" evidence="6">
    <location>
        <begin position="725"/>
        <end position="747"/>
    </location>
</feature>
<accession>S5MB68</accession>
<feature type="transmembrane region" description="Helical" evidence="6">
    <location>
        <begin position="1610"/>
        <end position="1638"/>
    </location>
</feature>
<protein>
    <submittedName>
        <fullName evidence="8">Permease family protein</fullName>
    </submittedName>
</protein>
<keyword evidence="4 6" id="KW-1133">Transmembrane helix</keyword>
<reference evidence="8 9" key="1">
    <citation type="journal article" date="2013" name="Genome Biol. Evol.">
        <title>Comparison of metabolic capacities and inference of gene content evolution in mosquito-associated Spiroplasma diminutum and S. taiwanense.</title>
        <authorList>
            <person name="Lo W.S."/>
            <person name="Ku C."/>
            <person name="Chen L.L."/>
            <person name="Chang T.H."/>
            <person name="Kuo C.H."/>
        </authorList>
    </citation>
    <scope>NUCLEOTIDE SEQUENCE [LARGE SCALE GENOMIC DNA]</scope>
    <source>
        <strain evidence="8">CT-1</strain>
    </source>
</reference>
<dbReference type="InterPro" id="IPR003838">
    <property type="entry name" value="ABC3_permease_C"/>
</dbReference>
<evidence type="ECO:0000256" key="5">
    <source>
        <dbReference type="ARBA" id="ARBA00023136"/>
    </source>
</evidence>
<dbReference type="OrthoDB" id="393121at2"/>
<dbReference type="STRING" id="1276220.STAIW_v1c03600"/>
<comment type="subcellular location">
    <subcellularLocation>
        <location evidence="1">Cell membrane</location>
        <topology evidence="1">Multi-pass membrane protein</topology>
    </subcellularLocation>
</comment>
<keyword evidence="3 6" id="KW-0812">Transmembrane</keyword>
<dbReference type="EMBL" id="CP005074">
    <property type="protein sequence ID" value="AGR41018.1"/>
    <property type="molecule type" value="Genomic_DNA"/>
</dbReference>
<dbReference type="PATRIC" id="fig|1276220.3.peg.363"/>
<organism evidence="8 9">
    <name type="scientific">Spiroplasma taiwanense CT-1</name>
    <dbReference type="NCBI Taxonomy" id="1276220"/>
    <lineage>
        <taxon>Bacteria</taxon>
        <taxon>Bacillati</taxon>
        <taxon>Mycoplasmatota</taxon>
        <taxon>Mollicutes</taxon>
        <taxon>Entomoplasmatales</taxon>
        <taxon>Spiroplasmataceae</taxon>
        <taxon>Spiroplasma</taxon>
    </lineage>
</organism>
<feature type="domain" description="ABC3 transporter permease C-terminal" evidence="7">
    <location>
        <begin position="1617"/>
        <end position="1736"/>
    </location>
</feature>